<dbReference type="Gene3D" id="1.25.40.10">
    <property type="entry name" value="Tetratricopeptide repeat domain"/>
    <property type="match status" value="1"/>
</dbReference>
<evidence type="ECO:0008006" key="2">
    <source>
        <dbReference type="Google" id="ProtNLM"/>
    </source>
</evidence>
<dbReference type="AlphaFoldDB" id="A0A7C2ZHW8"/>
<reference evidence="1" key="1">
    <citation type="journal article" date="2020" name="mSystems">
        <title>Genome- and Community-Level Interaction Insights into Carbon Utilization and Element Cycling Functions of Hydrothermarchaeota in Hydrothermal Sediment.</title>
        <authorList>
            <person name="Zhou Z."/>
            <person name="Liu Y."/>
            <person name="Xu W."/>
            <person name="Pan J."/>
            <person name="Luo Z.H."/>
            <person name="Li M."/>
        </authorList>
    </citation>
    <scope>NUCLEOTIDE SEQUENCE [LARGE SCALE GENOMIC DNA]</scope>
    <source>
        <strain evidence="1">SpSt-132</strain>
    </source>
</reference>
<gene>
    <name evidence="1" type="ORF">ENO47_04250</name>
</gene>
<dbReference type="InterPro" id="IPR011990">
    <property type="entry name" value="TPR-like_helical_dom_sf"/>
</dbReference>
<protein>
    <recommendedName>
        <fullName evidence="2">Tetratricopeptide repeat protein</fullName>
    </recommendedName>
</protein>
<accession>A0A7C2ZHW8</accession>
<dbReference type="SUPFAM" id="SSF48452">
    <property type="entry name" value="TPR-like"/>
    <property type="match status" value="1"/>
</dbReference>
<proteinExistence type="predicted"/>
<organism evidence="1">
    <name type="scientific">Hydrogenobacter sp</name>
    <dbReference type="NCBI Taxonomy" id="2152829"/>
    <lineage>
        <taxon>Bacteria</taxon>
        <taxon>Pseudomonadati</taxon>
        <taxon>Aquificota</taxon>
        <taxon>Aquificia</taxon>
        <taxon>Aquificales</taxon>
        <taxon>Aquificaceae</taxon>
        <taxon>Hydrogenobacter</taxon>
    </lineage>
</organism>
<evidence type="ECO:0000313" key="1">
    <source>
        <dbReference type="EMBL" id="HEW45867.1"/>
    </source>
</evidence>
<sequence>MIGKVFRIFREKGGILKTLDLWDWYEGLDTKDQKRVKYFFSLKSIKDMRFPFKAKHFDSGEVQNPGYTKATFLGTLAQTALLDEKYEDAEWLYLRALDFAQSPYEKHLILNDLLMLSQKLKDFEKMEKYASMDLSLFDEYKEDLKERNAGNLPQINSYEIMIYLLEKKGKRSEALDLLEKLHLEGVPHPFYEEVKKRLKG</sequence>
<dbReference type="EMBL" id="DSFP01000035">
    <property type="protein sequence ID" value="HEW45867.1"/>
    <property type="molecule type" value="Genomic_DNA"/>
</dbReference>
<comment type="caution">
    <text evidence="1">The sequence shown here is derived from an EMBL/GenBank/DDBJ whole genome shotgun (WGS) entry which is preliminary data.</text>
</comment>
<name>A0A7C2ZHW8_9AQUI</name>